<evidence type="ECO:0000313" key="2">
    <source>
        <dbReference type="EMBL" id="CAI4006580.1"/>
    </source>
</evidence>
<gene>
    <name evidence="2" type="ORF">C1SCF055_LOCUS32211</name>
</gene>
<organism evidence="2">
    <name type="scientific">Cladocopium goreaui</name>
    <dbReference type="NCBI Taxonomy" id="2562237"/>
    <lineage>
        <taxon>Eukaryota</taxon>
        <taxon>Sar</taxon>
        <taxon>Alveolata</taxon>
        <taxon>Dinophyceae</taxon>
        <taxon>Suessiales</taxon>
        <taxon>Symbiodiniaceae</taxon>
        <taxon>Cladocopium</taxon>
    </lineage>
</organism>
<dbReference type="Proteomes" id="UP001152797">
    <property type="component" value="Unassembled WGS sequence"/>
</dbReference>
<feature type="region of interest" description="Disordered" evidence="1">
    <location>
        <begin position="59"/>
        <end position="102"/>
    </location>
</feature>
<comment type="caution">
    <text evidence="2">The sequence shown here is derived from an EMBL/GenBank/DDBJ whole genome shotgun (WGS) entry which is preliminary data.</text>
</comment>
<evidence type="ECO:0000313" key="4">
    <source>
        <dbReference type="Proteomes" id="UP001152797"/>
    </source>
</evidence>
<name>A0A9P1GAV6_9DINO</name>
<accession>A0A9P1GAV6</accession>
<reference evidence="2" key="1">
    <citation type="submission" date="2022-10" db="EMBL/GenBank/DDBJ databases">
        <authorList>
            <person name="Chen Y."/>
            <person name="Dougan E. K."/>
            <person name="Chan C."/>
            <person name="Rhodes N."/>
            <person name="Thang M."/>
        </authorList>
    </citation>
    <scope>NUCLEOTIDE SEQUENCE</scope>
</reference>
<evidence type="ECO:0000256" key="1">
    <source>
        <dbReference type="SAM" id="MobiDB-lite"/>
    </source>
</evidence>
<keyword evidence="4" id="KW-1185">Reference proteome</keyword>
<dbReference type="EMBL" id="CAMXCT020003857">
    <property type="protein sequence ID" value="CAL1159955.1"/>
    <property type="molecule type" value="Genomic_DNA"/>
</dbReference>
<dbReference type="PROSITE" id="PS51257">
    <property type="entry name" value="PROKAR_LIPOPROTEIN"/>
    <property type="match status" value="1"/>
</dbReference>
<sequence length="233" mass="25898">MAMLVARSRRIALPVLVVVAACTQLLIAGVAFIGPSQPLSLLSNKDSGRPVNVGMKIGYTQGPCKRKMGKAPENPNKLSVKEKQSQRSKARQSSADKDKSKGLMQWPLEIPEGVTILHVEYDVAPKNANDADFARRTWSAFPKPGNKEIQDFYKKTQESFGPKVRVIVNEPRVIKELLPEGVPLRYRKGAFEVVNLNTGKLLFSKLQTGSSLVYEGYWDAFTKRLQEQMPQAA</sequence>
<dbReference type="EMBL" id="CAMXCT030003857">
    <property type="protein sequence ID" value="CAL4793892.1"/>
    <property type="molecule type" value="Genomic_DNA"/>
</dbReference>
<dbReference type="OrthoDB" id="425020at2759"/>
<protein>
    <submittedName>
        <fullName evidence="2">Uncharacterized protein</fullName>
    </submittedName>
</protein>
<evidence type="ECO:0000313" key="3">
    <source>
        <dbReference type="EMBL" id="CAL1159955.1"/>
    </source>
</evidence>
<dbReference type="EMBL" id="CAMXCT010003857">
    <property type="protein sequence ID" value="CAI4006580.1"/>
    <property type="molecule type" value="Genomic_DNA"/>
</dbReference>
<proteinExistence type="predicted"/>
<dbReference type="AlphaFoldDB" id="A0A9P1GAV6"/>
<reference evidence="3" key="2">
    <citation type="submission" date="2024-04" db="EMBL/GenBank/DDBJ databases">
        <authorList>
            <person name="Chen Y."/>
            <person name="Shah S."/>
            <person name="Dougan E. K."/>
            <person name="Thang M."/>
            <person name="Chan C."/>
        </authorList>
    </citation>
    <scope>NUCLEOTIDE SEQUENCE [LARGE SCALE GENOMIC DNA]</scope>
</reference>